<keyword evidence="7" id="KW-0539">Nucleus</keyword>
<organism evidence="9 10">
    <name type="scientific">Gigaspora margarita</name>
    <dbReference type="NCBI Taxonomy" id="4874"/>
    <lineage>
        <taxon>Eukaryota</taxon>
        <taxon>Fungi</taxon>
        <taxon>Fungi incertae sedis</taxon>
        <taxon>Mucoromycota</taxon>
        <taxon>Glomeromycotina</taxon>
        <taxon>Glomeromycetes</taxon>
        <taxon>Diversisporales</taxon>
        <taxon>Gigasporaceae</taxon>
        <taxon>Gigaspora</taxon>
    </lineage>
</organism>
<reference evidence="9 10" key="1">
    <citation type="submission" date="2021-06" db="EMBL/GenBank/DDBJ databases">
        <authorList>
            <person name="Kallberg Y."/>
            <person name="Tangrot J."/>
            <person name="Rosling A."/>
        </authorList>
    </citation>
    <scope>NUCLEOTIDE SEQUENCE [LARGE SCALE GENOMIC DNA]</scope>
    <source>
        <strain evidence="9 10">120-4 pot B 10/14</strain>
    </source>
</reference>
<evidence type="ECO:0000256" key="7">
    <source>
        <dbReference type="ARBA" id="ARBA00023242"/>
    </source>
</evidence>
<proteinExistence type="inferred from homology"/>
<dbReference type="InterPro" id="IPR028094">
    <property type="entry name" value="RTC4_C"/>
</dbReference>
<protein>
    <recommendedName>
        <fullName evidence="5">Restriction of telomere capping protein 4</fullName>
    </recommendedName>
</protein>
<sequence>PLPEKIRILLRKIANQNDNPTSEDCTRFCEIHYIKTTIVTDGIQKVYLMEIDFILLESRIIQMKDELLNIINRKTKSYYYDFAIKPGYYGLQGLNIISSILSDLFLYTNCLMNNLIYSKSPVDYILEVLVPETALCLISQDKGNITLEDARKIMEDSSAFGDYMYANLEN</sequence>
<evidence type="ECO:0000259" key="8">
    <source>
        <dbReference type="SMART" id="SM01312"/>
    </source>
</evidence>
<dbReference type="EMBL" id="CAJVQB010061491">
    <property type="protein sequence ID" value="CAG8839886.1"/>
    <property type="molecule type" value="Genomic_DNA"/>
</dbReference>
<dbReference type="Proteomes" id="UP000789901">
    <property type="component" value="Unassembled WGS sequence"/>
</dbReference>
<keyword evidence="10" id="KW-1185">Reference proteome</keyword>
<accession>A0ABN7WTZ2</accession>
<evidence type="ECO:0000256" key="3">
    <source>
        <dbReference type="ARBA" id="ARBA00004496"/>
    </source>
</evidence>
<comment type="caution">
    <text evidence="9">The sequence shown here is derived from an EMBL/GenBank/DDBJ whole genome shotgun (WGS) entry which is preliminary data.</text>
</comment>
<keyword evidence="6" id="KW-0963">Cytoplasm</keyword>
<dbReference type="PANTHER" id="PTHR41391">
    <property type="entry name" value="RESTRICTION OF TELOMERE CAPPING PROTEIN 4"/>
    <property type="match status" value="1"/>
</dbReference>
<feature type="domain" description="Restriction of telomere capping protein 4 C-terminal" evidence="8">
    <location>
        <begin position="70"/>
        <end position="167"/>
    </location>
</feature>
<dbReference type="SMART" id="SM01312">
    <property type="entry name" value="RTC4"/>
    <property type="match status" value="1"/>
</dbReference>
<evidence type="ECO:0000256" key="2">
    <source>
        <dbReference type="ARBA" id="ARBA00004123"/>
    </source>
</evidence>
<evidence type="ECO:0000256" key="6">
    <source>
        <dbReference type="ARBA" id="ARBA00022490"/>
    </source>
</evidence>
<dbReference type="Pfam" id="PF14474">
    <property type="entry name" value="RTC4"/>
    <property type="match status" value="1"/>
</dbReference>
<comment type="subcellular location">
    <subcellularLocation>
        <location evidence="3">Cytoplasm</location>
    </subcellularLocation>
    <subcellularLocation>
        <location evidence="2">Nucleus</location>
    </subcellularLocation>
</comment>
<gene>
    <name evidence="9" type="ORF">GMARGA_LOCUS34652</name>
</gene>
<comment type="similarity">
    <text evidence="4">Belongs to the RTC4 family.</text>
</comment>
<name>A0ABN7WTZ2_GIGMA</name>
<evidence type="ECO:0000256" key="4">
    <source>
        <dbReference type="ARBA" id="ARBA00009461"/>
    </source>
</evidence>
<evidence type="ECO:0000256" key="5">
    <source>
        <dbReference type="ARBA" id="ARBA00015162"/>
    </source>
</evidence>
<evidence type="ECO:0000256" key="1">
    <source>
        <dbReference type="ARBA" id="ARBA00002738"/>
    </source>
</evidence>
<evidence type="ECO:0000313" key="9">
    <source>
        <dbReference type="EMBL" id="CAG8839886.1"/>
    </source>
</evidence>
<dbReference type="PANTHER" id="PTHR41391:SF1">
    <property type="entry name" value="RESTRICTION OF TELOMERE CAPPING PROTEIN 4"/>
    <property type="match status" value="1"/>
</dbReference>
<comment type="function">
    <text evidence="1">May be involved in a process influencing telomere capping.</text>
</comment>
<feature type="non-terminal residue" evidence="9">
    <location>
        <position position="1"/>
    </location>
</feature>
<dbReference type="InterPro" id="IPR039024">
    <property type="entry name" value="RTC4"/>
</dbReference>
<evidence type="ECO:0000313" key="10">
    <source>
        <dbReference type="Proteomes" id="UP000789901"/>
    </source>
</evidence>